<dbReference type="SMART" id="SM00028">
    <property type="entry name" value="TPR"/>
    <property type="match status" value="3"/>
</dbReference>
<dbReference type="AlphaFoldDB" id="A0AAP6EJP5"/>
<feature type="repeat" description="TPR" evidence="1">
    <location>
        <begin position="136"/>
        <end position="169"/>
    </location>
</feature>
<dbReference type="Proteomes" id="UP001282288">
    <property type="component" value="Unassembled WGS sequence"/>
</dbReference>
<dbReference type="GeneID" id="87013729"/>
<organism evidence="3 6">
    <name type="scientific">Streptomyces acidiscabies</name>
    <dbReference type="NCBI Taxonomy" id="42234"/>
    <lineage>
        <taxon>Bacteria</taxon>
        <taxon>Bacillati</taxon>
        <taxon>Actinomycetota</taxon>
        <taxon>Actinomycetes</taxon>
        <taxon>Kitasatosporales</taxon>
        <taxon>Streptomycetaceae</taxon>
        <taxon>Streptomyces</taxon>
    </lineage>
</organism>
<evidence type="ECO:0000313" key="6">
    <source>
        <dbReference type="Proteomes" id="UP001282288"/>
    </source>
</evidence>
<name>A0AAP6EJP5_9ACTN</name>
<keyword evidence="5" id="KW-1185">Reference proteome</keyword>
<dbReference type="PROSITE" id="PS50005">
    <property type="entry name" value="TPR"/>
    <property type="match status" value="1"/>
</dbReference>
<dbReference type="Proteomes" id="UP001272987">
    <property type="component" value="Unassembled WGS sequence"/>
</dbReference>
<reference evidence="3 5" key="1">
    <citation type="journal article" date="2023" name="Microb. Genom.">
        <title>Mesoterricola silvestris gen. nov., sp. nov., Mesoterricola sediminis sp. nov., Geothrix oryzae sp. nov., Geothrix edaphica sp. nov., Geothrix rubra sp. nov., and Geothrix limicola sp. nov., six novel members of Acidobacteriota isolated from soils.</title>
        <authorList>
            <person name="Weisberg A.J."/>
            <person name="Pearce E."/>
            <person name="Kramer C.G."/>
            <person name="Chang J.H."/>
            <person name="Clarke C.R."/>
        </authorList>
    </citation>
    <scope>NUCLEOTIDE SEQUENCE</scope>
    <source>
        <strain evidence="4 5">NB05-1H</strain>
        <strain evidence="3">NRRL_B-16521</strain>
    </source>
</reference>
<dbReference type="Pfam" id="PF13424">
    <property type="entry name" value="TPR_12"/>
    <property type="match status" value="2"/>
</dbReference>
<evidence type="ECO:0000313" key="5">
    <source>
        <dbReference type="Proteomes" id="UP001272987"/>
    </source>
</evidence>
<sequence length="228" mass="24645">MGRPVGVPSGRRGRRSGRVHVPLDAQDRLDHPDDARTHYLRALELFAGLGSHPGRARVHLHLSRLSGAQGDSGQALDHARHSLEHFRAADDKAGQSAALNHIAWFRAQLGDHLRALPDCEEALALAVEAGGLNSQAHTWDSLGYIHHHLGRYPEALDCCEQALALFRETGDRHSEATGLAYLGDTQATAAGPEAARAVWTRALAITEELGLPATDTLRTKILDRLATA</sequence>
<evidence type="ECO:0000256" key="2">
    <source>
        <dbReference type="SAM" id="MobiDB-lite"/>
    </source>
</evidence>
<evidence type="ECO:0000313" key="4">
    <source>
        <dbReference type="EMBL" id="MDX3021868.1"/>
    </source>
</evidence>
<dbReference type="PANTHER" id="PTHR10098">
    <property type="entry name" value="RAPSYN-RELATED"/>
    <property type="match status" value="1"/>
</dbReference>
<gene>
    <name evidence="3" type="ORF">PV399_34235</name>
    <name evidence="4" type="ORF">PV666_28850</name>
</gene>
<evidence type="ECO:0000313" key="3">
    <source>
        <dbReference type="EMBL" id="MDX2964746.1"/>
    </source>
</evidence>
<dbReference type="InterPro" id="IPR011990">
    <property type="entry name" value="TPR-like_helical_dom_sf"/>
</dbReference>
<accession>A0AAP6EJP5</accession>
<evidence type="ECO:0000256" key="1">
    <source>
        <dbReference type="PROSITE-ProRule" id="PRU00339"/>
    </source>
</evidence>
<dbReference type="SUPFAM" id="SSF48452">
    <property type="entry name" value="TPR-like"/>
    <property type="match status" value="2"/>
</dbReference>
<proteinExistence type="predicted"/>
<feature type="region of interest" description="Disordered" evidence="2">
    <location>
        <begin position="1"/>
        <end position="32"/>
    </location>
</feature>
<dbReference type="EMBL" id="JARAWC010000033">
    <property type="protein sequence ID" value="MDX2964746.1"/>
    <property type="molecule type" value="Genomic_DNA"/>
</dbReference>
<comment type="caution">
    <text evidence="3">The sequence shown here is derived from an EMBL/GenBank/DDBJ whole genome shotgun (WGS) entry which is preliminary data.</text>
</comment>
<dbReference type="PANTHER" id="PTHR10098:SF108">
    <property type="entry name" value="TETRATRICOPEPTIDE REPEAT PROTEIN 28"/>
    <property type="match status" value="1"/>
</dbReference>
<dbReference type="Gene3D" id="1.25.40.10">
    <property type="entry name" value="Tetratricopeptide repeat domain"/>
    <property type="match status" value="1"/>
</dbReference>
<protein>
    <submittedName>
        <fullName evidence="3">Tetratricopeptide repeat protein</fullName>
    </submittedName>
</protein>
<keyword evidence="1" id="KW-0802">TPR repeat</keyword>
<dbReference type="InterPro" id="IPR019734">
    <property type="entry name" value="TPR_rpt"/>
</dbReference>
<dbReference type="RefSeq" id="WP_010361006.1">
    <property type="nucleotide sequence ID" value="NZ_BCMK01000001.1"/>
</dbReference>
<dbReference type="EMBL" id="JARAWP010000018">
    <property type="protein sequence ID" value="MDX3021868.1"/>
    <property type="molecule type" value="Genomic_DNA"/>
</dbReference>
<feature type="compositionally biased region" description="Low complexity" evidence="2">
    <location>
        <begin position="1"/>
        <end position="10"/>
    </location>
</feature>